<sequence>MHDFVPEPPKPRVRRWVGKLWAALNCVLVLVVCLLPQLVDRYGTVYRFEWIALVALVSVLYYFRVLHAAPFTVRPDAFTRHEVPPIRARQLQHRAGSANNIISDVEAQTFALAILDPGALQQRVVDEYTPDRRCLTQSVSVELQLPAEMVDGAERRYLVPAFLQDKGMMLDDLRITLAEGTPLYSHSYREQLVIVACVLRKLLIAAYRRDECAKTHLPKAARDAEEKALHVIAMRRRARGTPIDVSAVDDLLALSAPNQDALKNAHQFAALMGQRYAVVISLPFDKTGRVQYRYSRIVIPNFRMTGPNRRRGWSVLGLLRLALGARPVSITVDISNATSCQSYHLHLHGPEGLYLARQVPSISHRLRTATAEAAPTPAYLRFRSRHGQSHAHFYARYMPPLQHGDQSPRIRFDYLEVPPGSVFRAFVTALACSVIVFVVAHISSFAQNPDSDAPAYLLAFPALAATWLGFSSPTQRIFEGTLSARLCLLITVVVSIAASVSYMLHQAKNDPNAWSTLPDGLSFLGIHERLWAVIFAASLINVMVIGGRCVVDIWQFGVLTTKQTEF</sequence>
<proteinExistence type="predicted"/>
<dbReference type="AlphaFoldDB" id="A0A9W6QJK6"/>
<protein>
    <submittedName>
        <fullName evidence="2">Uncharacterized protein</fullName>
    </submittedName>
</protein>
<gene>
    <name evidence="2" type="ORF">Aglo03_16860</name>
</gene>
<keyword evidence="3" id="KW-1185">Reference proteome</keyword>
<comment type="caution">
    <text evidence="2">The sequence shown here is derived from an EMBL/GenBank/DDBJ whole genome shotgun (WGS) entry which is preliminary data.</text>
</comment>
<accession>A0A9W6QJK6</accession>
<organism evidence="2 3">
    <name type="scientific">Actinokineospora globicatena</name>
    <dbReference type="NCBI Taxonomy" id="103729"/>
    <lineage>
        <taxon>Bacteria</taxon>
        <taxon>Bacillati</taxon>
        <taxon>Actinomycetota</taxon>
        <taxon>Actinomycetes</taxon>
        <taxon>Pseudonocardiales</taxon>
        <taxon>Pseudonocardiaceae</taxon>
        <taxon>Actinokineospora</taxon>
    </lineage>
</organism>
<keyword evidence="1" id="KW-0472">Membrane</keyword>
<name>A0A9W6QJK6_9PSEU</name>
<evidence type="ECO:0000313" key="3">
    <source>
        <dbReference type="Proteomes" id="UP001165042"/>
    </source>
</evidence>
<feature type="transmembrane region" description="Helical" evidence="1">
    <location>
        <begin position="421"/>
        <end position="441"/>
    </location>
</feature>
<feature type="transmembrane region" description="Helical" evidence="1">
    <location>
        <begin position="45"/>
        <end position="63"/>
    </location>
</feature>
<feature type="transmembrane region" description="Helical" evidence="1">
    <location>
        <begin position="530"/>
        <end position="551"/>
    </location>
</feature>
<feature type="transmembrane region" description="Helical" evidence="1">
    <location>
        <begin position="482"/>
        <end position="504"/>
    </location>
</feature>
<reference evidence="2" key="1">
    <citation type="submission" date="2023-02" db="EMBL/GenBank/DDBJ databases">
        <title>Actinokineospora globicatena NBRC 15670.</title>
        <authorList>
            <person name="Ichikawa N."/>
            <person name="Sato H."/>
            <person name="Tonouchi N."/>
        </authorList>
    </citation>
    <scope>NUCLEOTIDE SEQUENCE</scope>
    <source>
        <strain evidence="2">NBRC 15670</strain>
    </source>
</reference>
<feature type="transmembrane region" description="Helical" evidence="1">
    <location>
        <begin position="20"/>
        <end position="39"/>
    </location>
</feature>
<dbReference type="Proteomes" id="UP001165042">
    <property type="component" value="Unassembled WGS sequence"/>
</dbReference>
<keyword evidence="1" id="KW-1133">Transmembrane helix</keyword>
<dbReference type="EMBL" id="BSSD01000002">
    <property type="protein sequence ID" value="GLW90870.1"/>
    <property type="molecule type" value="Genomic_DNA"/>
</dbReference>
<dbReference type="RefSeq" id="WP_285609314.1">
    <property type="nucleotide sequence ID" value="NZ_BSSD01000002.1"/>
</dbReference>
<keyword evidence="1" id="KW-0812">Transmembrane</keyword>
<evidence type="ECO:0000256" key="1">
    <source>
        <dbReference type="SAM" id="Phobius"/>
    </source>
</evidence>
<evidence type="ECO:0000313" key="2">
    <source>
        <dbReference type="EMBL" id="GLW90870.1"/>
    </source>
</evidence>
<feature type="transmembrane region" description="Helical" evidence="1">
    <location>
        <begin position="453"/>
        <end position="470"/>
    </location>
</feature>